<comment type="caution">
    <text evidence="3">The sequence shown here is derived from an EMBL/GenBank/DDBJ whole genome shotgun (WGS) entry which is preliminary data.</text>
</comment>
<feature type="region of interest" description="Disordered" evidence="1">
    <location>
        <begin position="93"/>
        <end position="148"/>
    </location>
</feature>
<dbReference type="EMBL" id="JALLBG020000312">
    <property type="protein sequence ID" value="KAL3756245.1"/>
    <property type="molecule type" value="Genomic_DNA"/>
</dbReference>
<dbReference type="InterPro" id="IPR040192">
    <property type="entry name" value="CUEDC1"/>
</dbReference>
<organism evidence="3 4">
    <name type="scientific">Discostella pseudostelligera</name>
    <dbReference type="NCBI Taxonomy" id="259834"/>
    <lineage>
        <taxon>Eukaryota</taxon>
        <taxon>Sar</taxon>
        <taxon>Stramenopiles</taxon>
        <taxon>Ochrophyta</taxon>
        <taxon>Bacillariophyta</taxon>
        <taxon>Coscinodiscophyceae</taxon>
        <taxon>Thalassiosirophycidae</taxon>
        <taxon>Stephanodiscales</taxon>
        <taxon>Stephanodiscaceae</taxon>
        <taxon>Discostella</taxon>
    </lineage>
</organism>
<feature type="compositionally biased region" description="Polar residues" evidence="1">
    <location>
        <begin position="126"/>
        <end position="139"/>
    </location>
</feature>
<dbReference type="Proteomes" id="UP001530293">
    <property type="component" value="Unassembled WGS sequence"/>
</dbReference>
<dbReference type="Pfam" id="PF02845">
    <property type="entry name" value="CUE"/>
    <property type="match status" value="1"/>
</dbReference>
<feature type="region of interest" description="Disordered" evidence="1">
    <location>
        <begin position="160"/>
        <end position="179"/>
    </location>
</feature>
<dbReference type="InterPro" id="IPR003892">
    <property type="entry name" value="CUE"/>
</dbReference>
<accession>A0ABD3LWV9</accession>
<name>A0ABD3LWV9_9STRA</name>
<dbReference type="PANTHER" id="PTHR13467:SF3">
    <property type="entry name" value="CUE DOMAIN-CONTAINING PROTEIN 1"/>
    <property type="match status" value="1"/>
</dbReference>
<dbReference type="Gene3D" id="1.10.8.10">
    <property type="entry name" value="DNA helicase RuvA subunit, C-terminal domain"/>
    <property type="match status" value="1"/>
</dbReference>
<protein>
    <recommendedName>
        <fullName evidence="2">CUE domain-containing protein</fullName>
    </recommendedName>
</protein>
<gene>
    <name evidence="3" type="ORF">ACHAWU_007196</name>
</gene>
<proteinExistence type="predicted"/>
<reference evidence="3 4" key="1">
    <citation type="submission" date="2024-10" db="EMBL/GenBank/DDBJ databases">
        <title>Updated reference genomes for cyclostephanoid diatoms.</title>
        <authorList>
            <person name="Roberts W.R."/>
            <person name="Alverson A.J."/>
        </authorList>
    </citation>
    <scope>NUCLEOTIDE SEQUENCE [LARGE SCALE GENOMIC DNA]</scope>
    <source>
        <strain evidence="3 4">AJA232-27</strain>
    </source>
</reference>
<feature type="region of interest" description="Disordered" evidence="1">
    <location>
        <begin position="220"/>
        <end position="245"/>
    </location>
</feature>
<evidence type="ECO:0000256" key="1">
    <source>
        <dbReference type="SAM" id="MobiDB-lite"/>
    </source>
</evidence>
<sequence length="351" mass="37275">MAISYEDALATLQSMFTGYTAQQLDAVLRHQGGHMENTVSILLNHGDESPETLMQKLPTLPTGGGGGGGGSADMDADERLARQLAAEYDRQPRISARGSSGSSIGTIPTSNRSNFNSNIPDFRTPVTEQPTSQQPSSAGTKGKGLPTVLPSDFLRIPGRKYSPSSPNDAIPNARPGPGASMGQMVTDEQLARMLQDELFQEELRNNPEFSHLAGRRNPRANFAGESSSGQMTGRSTYAGTGGLFGGSGGIGERNDFFDRLSELGDAAKRRLGDFAANWRESNRSSRPLFGGAGVGAASGSSSQAIRNERRGLLSNDLNMDDEEEMDFVGGSGNSGRDFEMNDVGSGDKKKD</sequence>
<feature type="region of interest" description="Disordered" evidence="1">
    <location>
        <begin position="282"/>
        <end position="351"/>
    </location>
</feature>
<feature type="compositionally biased region" description="Polar residues" evidence="1">
    <location>
        <begin position="224"/>
        <end position="238"/>
    </location>
</feature>
<evidence type="ECO:0000259" key="2">
    <source>
        <dbReference type="Pfam" id="PF02845"/>
    </source>
</evidence>
<dbReference type="SUPFAM" id="SSF46934">
    <property type="entry name" value="UBA-like"/>
    <property type="match status" value="1"/>
</dbReference>
<feature type="compositionally biased region" description="Low complexity" evidence="1">
    <location>
        <begin position="93"/>
        <end position="110"/>
    </location>
</feature>
<keyword evidence="4" id="KW-1185">Reference proteome</keyword>
<dbReference type="PANTHER" id="PTHR13467">
    <property type="entry name" value="CUE DOMAIN CONTAINING PROTEIN 1"/>
    <property type="match status" value="1"/>
</dbReference>
<dbReference type="InterPro" id="IPR009060">
    <property type="entry name" value="UBA-like_sf"/>
</dbReference>
<evidence type="ECO:0000313" key="4">
    <source>
        <dbReference type="Proteomes" id="UP001530293"/>
    </source>
</evidence>
<dbReference type="AlphaFoldDB" id="A0ABD3LWV9"/>
<evidence type="ECO:0000313" key="3">
    <source>
        <dbReference type="EMBL" id="KAL3756245.1"/>
    </source>
</evidence>
<feature type="domain" description="CUE" evidence="2">
    <location>
        <begin position="5"/>
        <end position="44"/>
    </location>
</feature>